<accession>A0A226EYC8</accession>
<evidence type="ECO:0000313" key="4">
    <source>
        <dbReference type="Proteomes" id="UP000198287"/>
    </source>
</evidence>
<dbReference type="Pfam" id="PF13343">
    <property type="entry name" value="SBP_bac_6"/>
    <property type="match status" value="1"/>
</dbReference>
<name>A0A226EYC8_FOLCA</name>
<dbReference type="Gene3D" id="3.40.190.10">
    <property type="entry name" value="Periplasmic binding protein-like II"/>
    <property type="match status" value="2"/>
</dbReference>
<dbReference type="PANTHER" id="PTHR30006">
    <property type="entry name" value="THIAMINE-BINDING PERIPLASMIC PROTEIN-RELATED"/>
    <property type="match status" value="1"/>
</dbReference>
<dbReference type="EMBL" id="LNIX01000001">
    <property type="protein sequence ID" value="OXA62220.1"/>
    <property type="molecule type" value="Genomic_DNA"/>
</dbReference>
<protein>
    <submittedName>
        <fullName evidence="3">Uncharacterized protein</fullName>
    </submittedName>
</protein>
<dbReference type="PANTHER" id="PTHR30006:SF2">
    <property type="entry name" value="ABC TRANSPORTER SUBSTRATE-BINDING PROTEIN"/>
    <property type="match status" value="1"/>
</dbReference>
<evidence type="ECO:0000313" key="3">
    <source>
        <dbReference type="EMBL" id="OXA62220.1"/>
    </source>
</evidence>
<dbReference type="OrthoDB" id="124329at2759"/>
<proteinExistence type="predicted"/>
<keyword evidence="2" id="KW-0472">Membrane</keyword>
<comment type="caution">
    <text evidence="3">The sequence shown here is derived from an EMBL/GenBank/DDBJ whole genome shotgun (WGS) entry which is preliminary data.</text>
</comment>
<dbReference type="STRING" id="158441.A0A226EYC8"/>
<sequence>MNFGLFIKQRKCYTPQLKSFRTYSKIMKTFLTIYITAAICIVSTAGHGHRHYNGWHGNRYSHSHGSGWSSGSTGWTSPSPPDTGDTRSLDQLYRLALAEGGNLIVYAGGDSAGQMDEIKAAFESRFPNIKAEMIVDFSKNHDVRIDRQLSEGKLIPDVTHLSSVHDFPRWKKEGVLLQYKPAGWDQVHPEFKDADGFFTGLVVVAFSNNINRDLLGNNSATWPTEANDYLRPSLKGKIVSEYPQEDDVALFWFKKVVDKYGWSWLQKFVANNPTFVRGAQIPSEMVWDGVSSATFTTDGMMKPKETYPVQFVLPKADPFVSFAQLGAIFKNAKHPAAAKLYLSWRLSYEMQNDVWYMWSVRKDVPVPEGYKGIFNYKGQTDPREFAEWMEDRAAVERFRTQVTLIVGEMVGPSPPGNLGPYPAKALQH</sequence>
<keyword evidence="1" id="KW-0732">Signal</keyword>
<dbReference type="SUPFAM" id="SSF53850">
    <property type="entry name" value="Periplasmic binding protein-like II"/>
    <property type="match status" value="1"/>
</dbReference>
<feature type="transmembrane region" description="Helical" evidence="2">
    <location>
        <begin position="26"/>
        <end position="46"/>
    </location>
</feature>
<keyword evidence="2" id="KW-1133">Transmembrane helix</keyword>
<keyword evidence="4" id="KW-1185">Reference proteome</keyword>
<reference evidence="3 4" key="1">
    <citation type="submission" date="2015-12" db="EMBL/GenBank/DDBJ databases">
        <title>The genome of Folsomia candida.</title>
        <authorList>
            <person name="Faddeeva A."/>
            <person name="Derks M.F."/>
            <person name="Anvar Y."/>
            <person name="Smit S."/>
            <person name="Van Straalen N."/>
            <person name="Roelofs D."/>
        </authorList>
    </citation>
    <scope>NUCLEOTIDE SEQUENCE [LARGE SCALE GENOMIC DNA]</scope>
    <source>
        <strain evidence="3 4">VU population</strain>
        <tissue evidence="3">Whole body</tissue>
    </source>
</reference>
<keyword evidence="2" id="KW-0812">Transmembrane</keyword>
<organism evidence="3 4">
    <name type="scientific">Folsomia candida</name>
    <name type="common">Springtail</name>
    <dbReference type="NCBI Taxonomy" id="158441"/>
    <lineage>
        <taxon>Eukaryota</taxon>
        <taxon>Metazoa</taxon>
        <taxon>Ecdysozoa</taxon>
        <taxon>Arthropoda</taxon>
        <taxon>Hexapoda</taxon>
        <taxon>Collembola</taxon>
        <taxon>Entomobryomorpha</taxon>
        <taxon>Isotomoidea</taxon>
        <taxon>Isotomidae</taxon>
        <taxon>Proisotominae</taxon>
        <taxon>Folsomia</taxon>
    </lineage>
</organism>
<dbReference type="AlphaFoldDB" id="A0A226EYC8"/>
<evidence type="ECO:0000256" key="1">
    <source>
        <dbReference type="ARBA" id="ARBA00022729"/>
    </source>
</evidence>
<dbReference type="Proteomes" id="UP000198287">
    <property type="component" value="Unassembled WGS sequence"/>
</dbReference>
<evidence type="ECO:0000256" key="2">
    <source>
        <dbReference type="SAM" id="Phobius"/>
    </source>
</evidence>
<gene>
    <name evidence="3" type="ORF">Fcan01_01090</name>
</gene>